<evidence type="ECO:0000313" key="4">
    <source>
        <dbReference type="Proteomes" id="UP000258309"/>
    </source>
</evidence>
<dbReference type="Proteomes" id="UP000258309">
    <property type="component" value="Unassembled WGS sequence"/>
</dbReference>
<name>A0A3E2HGL8_SCYLI</name>
<sequence length="749" mass="86053">MAFKKHEYTSLDKVSNAIRLITILPGSFNDEICCQCFHTKIEDAPDYECLSYAWGKLEFSSSILINNHTLPITSNLEVALRHLRHPSEKRVMWIDAICINQADNEERSSQVGFMSQIYSHAKLVVVWIGPQDETSDRAINFLKKMGRERAVMLSHNYRDGVRQHSSVGSEFGDEEDEMSNTESCSAGDDTLNESHEIEDAVLDDENNTHTINHQYSDSDVGERDPLLSGPNQSGLTQIMSETTLGSISAQGTSAKMTLKQRVLAWRQKLIYWWWHVKYKWQVWRRRWDPLLRHSLRRQMMERRREWDYSDANIGHIIFGMPVLYENSYDRFFHNDRYLGDWLAVDKLFVRPWFSRTWVVQEVWKSSNTMLQCGHMTLAWKIFELSMSYSEAWDDMGTSIQGTAREKDWVSLKRRYSLATHISNKRLLGSNLNSLLWNTWDRESSDPLDKVFAILGLVGEQSKGMIQPDYSKTMGAVYRETAREIIRSQKNLDILLGACGPTRQDGLPSWVPDWRHSANQNRPTLFVNRKRLLTMYYSGSMEAAILHGHGYKAAGNMPAGFNFDSKLDILEVSALFLSTIAKVDVIHPMEASAEDILSSTYSFVISSKRTWLPRFKLNLKKELKALLVAGLVDKNADEVLRNVMMYRRFFITKGGDMCIGPAATVPGDQVFIIAGCNFPMVLRKEGQSYVLVGDASWKDVWGGTAKELGLFLEEACLAEYQDSMKEKCFYHAQESMSNTPEYFFLEIWPK</sequence>
<dbReference type="Pfam" id="PF06985">
    <property type="entry name" value="HET"/>
    <property type="match status" value="1"/>
</dbReference>
<keyword evidence="4" id="KW-1185">Reference proteome</keyword>
<feature type="domain" description="Heterokaryon incompatibility" evidence="2">
    <location>
        <begin position="47"/>
        <end position="152"/>
    </location>
</feature>
<feature type="non-terminal residue" evidence="3">
    <location>
        <position position="1"/>
    </location>
</feature>
<dbReference type="STRING" id="5539.A0A3E2HGL8"/>
<dbReference type="OMA" id="CNFPMVL"/>
<dbReference type="InterPro" id="IPR052895">
    <property type="entry name" value="HetReg/Transcr_Mod"/>
</dbReference>
<comment type="caution">
    <text evidence="3">The sequence shown here is derived from an EMBL/GenBank/DDBJ whole genome shotgun (WGS) entry which is preliminary data.</text>
</comment>
<organism evidence="3 4">
    <name type="scientific">Scytalidium lignicola</name>
    <name type="common">Hyphomycete</name>
    <dbReference type="NCBI Taxonomy" id="5539"/>
    <lineage>
        <taxon>Eukaryota</taxon>
        <taxon>Fungi</taxon>
        <taxon>Dikarya</taxon>
        <taxon>Ascomycota</taxon>
        <taxon>Pezizomycotina</taxon>
        <taxon>Leotiomycetes</taxon>
        <taxon>Leotiomycetes incertae sedis</taxon>
        <taxon>Scytalidium</taxon>
    </lineage>
</organism>
<accession>A0A3E2HGL8</accession>
<evidence type="ECO:0000313" key="3">
    <source>
        <dbReference type="EMBL" id="RFU32475.1"/>
    </source>
</evidence>
<gene>
    <name evidence="3" type="ORF">B7463_g3877</name>
</gene>
<dbReference type="AlphaFoldDB" id="A0A3E2HGL8"/>
<dbReference type="PANTHER" id="PTHR24148">
    <property type="entry name" value="ANKYRIN REPEAT DOMAIN-CONTAINING PROTEIN 39 HOMOLOG-RELATED"/>
    <property type="match status" value="1"/>
</dbReference>
<dbReference type="EMBL" id="NCSJ02000054">
    <property type="protein sequence ID" value="RFU32475.1"/>
    <property type="molecule type" value="Genomic_DNA"/>
</dbReference>
<feature type="compositionally biased region" description="Polar residues" evidence="1">
    <location>
        <begin position="208"/>
        <end position="217"/>
    </location>
</feature>
<proteinExistence type="predicted"/>
<evidence type="ECO:0000256" key="1">
    <source>
        <dbReference type="SAM" id="MobiDB-lite"/>
    </source>
</evidence>
<dbReference type="PANTHER" id="PTHR24148:SF73">
    <property type="entry name" value="HET DOMAIN PROTEIN (AFU_ORTHOLOGUE AFUA_8G01020)"/>
    <property type="match status" value="1"/>
</dbReference>
<feature type="non-terminal residue" evidence="3">
    <location>
        <position position="749"/>
    </location>
</feature>
<dbReference type="InterPro" id="IPR010730">
    <property type="entry name" value="HET"/>
</dbReference>
<feature type="region of interest" description="Disordered" evidence="1">
    <location>
        <begin position="163"/>
        <end position="234"/>
    </location>
</feature>
<evidence type="ECO:0000259" key="2">
    <source>
        <dbReference type="Pfam" id="PF06985"/>
    </source>
</evidence>
<dbReference type="OrthoDB" id="2157530at2759"/>
<protein>
    <recommendedName>
        <fullName evidence="2">Heterokaryon incompatibility domain-containing protein</fullName>
    </recommendedName>
</protein>
<reference evidence="3 4" key="1">
    <citation type="submission" date="2018-05" db="EMBL/GenBank/DDBJ databases">
        <title>Draft genome sequence of Scytalidium lignicola DSM 105466, a ubiquitous saprotrophic fungus.</title>
        <authorList>
            <person name="Buettner E."/>
            <person name="Gebauer A.M."/>
            <person name="Hofrichter M."/>
            <person name="Liers C."/>
            <person name="Kellner H."/>
        </authorList>
    </citation>
    <scope>NUCLEOTIDE SEQUENCE [LARGE SCALE GENOMIC DNA]</scope>
    <source>
        <strain evidence="3 4">DSM 105466</strain>
    </source>
</reference>
<dbReference type="Pfam" id="PF26639">
    <property type="entry name" value="Het-6_barrel"/>
    <property type="match status" value="1"/>
</dbReference>